<name>A0AAV7DZE4_ARIFI</name>
<evidence type="ECO:0000313" key="1">
    <source>
        <dbReference type="EMBL" id="KAG9441995.1"/>
    </source>
</evidence>
<proteinExistence type="predicted"/>
<gene>
    <name evidence="1" type="ORF">H6P81_017849</name>
</gene>
<dbReference type="Proteomes" id="UP000825729">
    <property type="component" value="Unassembled WGS sequence"/>
</dbReference>
<keyword evidence="2" id="KW-1185">Reference proteome</keyword>
<protein>
    <submittedName>
        <fullName evidence="1">Uncharacterized protein</fullName>
    </submittedName>
</protein>
<dbReference type="EMBL" id="JAINDJ010000007">
    <property type="protein sequence ID" value="KAG9441995.1"/>
    <property type="molecule type" value="Genomic_DNA"/>
</dbReference>
<organism evidence="1 2">
    <name type="scientific">Aristolochia fimbriata</name>
    <name type="common">White veined hardy Dutchman's pipe vine</name>
    <dbReference type="NCBI Taxonomy" id="158543"/>
    <lineage>
        <taxon>Eukaryota</taxon>
        <taxon>Viridiplantae</taxon>
        <taxon>Streptophyta</taxon>
        <taxon>Embryophyta</taxon>
        <taxon>Tracheophyta</taxon>
        <taxon>Spermatophyta</taxon>
        <taxon>Magnoliopsida</taxon>
        <taxon>Magnoliidae</taxon>
        <taxon>Piperales</taxon>
        <taxon>Aristolochiaceae</taxon>
        <taxon>Aristolochia</taxon>
    </lineage>
</organism>
<sequence length="162" mass="18607">MRHILLVLRNEKVCLLPESLILKRLTRTITREIIFYRNMVELRPNLDVVVHIRRNDLASKIHKIFDVAFKYEETLSFLEKKIDVICDKIGQFEPDCGAKMRMPQEIHVHPPDIAKTKGSGKRLKGGKEKAMEQTAKKLRLCHGCGARGEHDNVVGIDKLLLS</sequence>
<accession>A0AAV7DZE4</accession>
<evidence type="ECO:0000313" key="2">
    <source>
        <dbReference type="Proteomes" id="UP000825729"/>
    </source>
</evidence>
<reference evidence="1 2" key="1">
    <citation type="submission" date="2021-07" db="EMBL/GenBank/DDBJ databases">
        <title>The Aristolochia fimbriata genome: insights into angiosperm evolution, floral development and chemical biosynthesis.</title>
        <authorList>
            <person name="Jiao Y."/>
        </authorList>
    </citation>
    <scope>NUCLEOTIDE SEQUENCE [LARGE SCALE GENOMIC DNA]</scope>
    <source>
        <strain evidence="1">IBCAS-2021</strain>
        <tissue evidence="1">Leaf</tissue>
    </source>
</reference>
<dbReference type="AlphaFoldDB" id="A0AAV7DZE4"/>
<comment type="caution">
    <text evidence="1">The sequence shown here is derived from an EMBL/GenBank/DDBJ whole genome shotgun (WGS) entry which is preliminary data.</text>
</comment>